<comment type="caution">
    <text evidence="1">The sequence shown here is derived from an EMBL/GenBank/DDBJ whole genome shotgun (WGS) entry which is preliminary data.</text>
</comment>
<dbReference type="EMBL" id="BSDO01000006">
    <property type="protein sequence ID" value="GLI23978.1"/>
    <property type="molecule type" value="Genomic_DNA"/>
</dbReference>
<organism evidence="1 2">
    <name type="scientific">Xanthobacter flavus</name>
    <dbReference type="NCBI Taxonomy" id="281"/>
    <lineage>
        <taxon>Bacteria</taxon>
        <taxon>Pseudomonadati</taxon>
        <taxon>Pseudomonadota</taxon>
        <taxon>Alphaproteobacteria</taxon>
        <taxon>Hyphomicrobiales</taxon>
        <taxon>Xanthobacteraceae</taxon>
        <taxon>Xanthobacter</taxon>
    </lineage>
</organism>
<evidence type="ECO:0000313" key="2">
    <source>
        <dbReference type="Proteomes" id="UP001144397"/>
    </source>
</evidence>
<reference evidence="1" key="1">
    <citation type="submission" date="2022-12" db="EMBL/GenBank/DDBJ databases">
        <title>Reference genome sequencing for broad-spectrum identification of bacterial and archaeal isolates by mass spectrometry.</title>
        <authorList>
            <person name="Sekiguchi Y."/>
            <person name="Tourlousse D.M."/>
        </authorList>
    </citation>
    <scope>NUCLEOTIDE SEQUENCE</scope>
    <source>
        <strain evidence="1">301</strain>
    </source>
</reference>
<dbReference type="Proteomes" id="UP001144397">
    <property type="component" value="Unassembled WGS sequence"/>
</dbReference>
<accession>A0A9W6CU88</accession>
<protein>
    <submittedName>
        <fullName evidence="1">Uncharacterized protein</fullName>
    </submittedName>
</protein>
<dbReference type="AlphaFoldDB" id="A0A9W6CU88"/>
<evidence type="ECO:0000313" key="1">
    <source>
        <dbReference type="EMBL" id="GLI23978.1"/>
    </source>
</evidence>
<name>A0A9W6CU88_XANFL</name>
<gene>
    <name evidence="1" type="ORF">XFLAVUS301_36520</name>
</gene>
<proteinExistence type="predicted"/>
<sequence length="65" mass="6888">MHLHFDTASLEIFYINKGAPPIDKAGPLTPNPGSLAAICGPFVGRAGAVQAFGSRATLIRARRRL</sequence>